<dbReference type="PROSITE" id="PS00463">
    <property type="entry name" value="ZN2_CY6_FUNGAL_1"/>
    <property type="match status" value="1"/>
</dbReference>
<keyword evidence="6" id="KW-0804">Transcription</keyword>
<dbReference type="GO" id="GO:0000981">
    <property type="term" value="F:DNA-binding transcription factor activity, RNA polymerase II-specific"/>
    <property type="evidence" value="ECO:0007669"/>
    <property type="project" value="InterPro"/>
</dbReference>
<feature type="domain" description="Zn(2)-C6 fungal-type" evidence="8">
    <location>
        <begin position="11"/>
        <end position="44"/>
    </location>
</feature>
<keyword evidence="3" id="KW-0862">Zinc</keyword>
<evidence type="ECO:0000256" key="4">
    <source>
        <dbReference type="ARBA" id="ARBA00023015"/>
    </source>
</evidence>
<keyword evidence="2" id="KW-0479">Metal-binding</keyword>
<evidence type="ECO:0000256" key="2">
    <source>
        <dbReference type="ARBA" id="ARBA00022723"/>
    </source>
</evidence>
<proteinExistence type="predicted"/>
<dbReference type="GO" id="GO:0008270">
    <property type="term" value="F:zinc ion binding"/>
    <property type="evidence" value="ECO:0007669"/>
    <property type="project" value="InterPro"/>
</dbReference>
<dbReference type="SUPFAM" id="SSF57701">
    <property type="entry name" value="Zn2/Cys6 DNA-binding domain"/>
    <property type="match status" value="1"/>
</dbReference>
<dbReference type="GO" id="GO:0000976">
    <property type="term" value="F:transcription cis-regulatory region binding"/>
    <property type="evidence" value="ECO:0007669"/>
    <property type="project" value="TreeGrafter"/>
</dbReference>
<dbReference type="Gene3D" id="4.10.240.10">
    <property type="entry name" value="Zn(2)-C6 fungal-type DNA-binding domain"/>
    <property type="match status" value="1"/>
</dbReference>
<accession>A0A2I2FKA5</accession>
<name>A0A2I2FKA5_ASPCN</name>
<protein>
    <recommendedName>
        <fullName evidence="8">Zn(2)-C6 fungal-type domain-containing protein</fullName>
    </recommendedName>
</protein>
<dbReference type="RefSeq" id="XP_024675079.1">
    <property type="nucleotide sequence ID" value="XM_024819747.1"/>
</dbReference>
<dbReference type="PANTHER" id="PTHR31845">
    <property type="entry name" value="FINGER DOMAIN PROTEIN, PUTATIVE-RELATED"/>
    <property type="match status" value="1"/>
</dbReference>
<evidence type="ECO:0000256" key="7">
    <source>
        <dbReference type="ARBA" id="ARBA00023242"/>
    </source>
</evidence>
<dbReference type="GO" id="GO:0005634">
    <property type="term" value="C:nucleus"/>
    <property type="evidence" value="ECO:0007669"/>
    <property type="project" value="UniProtKB-SubCell"/>
</dbReference>
<dbReference type="SMART" id="SM00066">
    <property type="entry name" value="GAL4"/>
    <property type="match status" value="1"/>
</dbReference>
<gene>
    <name evidence="9" type="ORF">BDW47DRAFT_74986</name>
</gene>
<dbReference type="InterPro" id="IPR001138">
    <property type="entry name" value="Zn2Cys6_DnaBD"/>
</dbReference>
<dbReference type="Proteomes" id="UP000234585">
    <property type="component" value="Unassembled WGS sequence"/>
</dbReference>
<keyword evidence="5" id="KW-0238">DNA-binding</keyword>
<evidence type="ECO:0000256" key="5">
    <source>
        <dbReference type="ARBA" id="ARBA00023125"/>
    </source>
</evidence>
<evidence type="ECO:0000256" key="1">
    <source>
        <dbReference type="ARBA" id="ARBA00004123"/>
    </source>
</evidence>
<evidence type="ECO:0000256" key="6">
    <source>
        <dbReference type="ARBA" id="ARBA00023163"/>
    </source>
</evidence>
<evidence type="ECO:0000313" key="10">
    <source>
        <dbReference type="Proteomes" id="UP000234585"/>
    </source>
</evidence>
<dbReference type="GeneID" id="36526907"/>
<dbReference type="AlphaFoldDB" id="A0A2I2FKA5"/>
<keyword evidence="10" id="KW-1185">Reference proteome</keyword>
<sequence length="578" mass="64924">MERDRVSKTRACAECKAKKLRCCASREAPATCHRCYEHGIECTVPDKRPRKRPSRLHTRMATLEDMVGSLVDRLPGPSPHASPREVGSFARSSNALHDPLTSGLLSMPHAEMLCRQYRQMTEKHFPCVLVPRGMGVRGLQYERPVLFQAILVVASWQDKPRQGSLESFFLGDLSARFFVKGERSLDLLQGLLVYLAWYHFNVAESGQYHAYRLASLCVTMIVDLGINQKPPRATHESTVNCQLGLEHGTSENPEYWSYEARRTLIGVYIQSSLCSIMCRKPSPLPYSSYMEQCARSLQEDSEVDSDKSLLYFIQVVRIINDVYHVFVIGDADRDTPMGDGQVQMAVRALKDQLGTWRASLPQQLSHHIQLHTWGDLAGAYAHEIGLHGHVRHAPISTTRVSIMFDCLAHVEAFMDRATRISREDMQTWTAFDWRQLTYTTMLASKISVAIDAATTDQASTERIARLHGSLDVVSTRTQELLAMTNTPPDQGHYFQNLLQQWKGIRSWYQAVLQNRSAHHEAGGMVADDPIVSGDLPGGPAALQSLDSWPDDNFGILPISAGDLMMLESLDYPHSRVDS</sequence>
<dbReference type="EMBL" id="KZ559122">
    <property type="protein sequence ID" value="PLB41067.1"/>
    <property type="molecule type" value="Genomic_DNA"/>
</dbReference>
<dbReference type="GO" id="GO:0009893">
    <property type="term" value="P:positive regulation of metabolic process"/>
    <property type="evidence" value="ECO:0007669"/>
    <property type="project" value="UniProtKB-ARBA"/>
</dbReference>
<dbReference type="PANTHER" id="PTHR31845:SF10">
    <property type="entry name" value="ZN(II)2CYS6 TRANSCRIPTION FACTOR (EUROFUNG)"/>
    <property type="match status" value="1"/>
</dbReference>
<evidence type="ECO:0000313" key="9">
    <source>
        <dbReference type="EMBL" id="PLB41067.1"/>
    </source>
</evidence>
<keyword evidence="4" id="KW-0805">Transcription regulation</keyword>
<evidence type="ECO:0000259" key="8">
    <source>
        <dbReference type="PROSITE" id="PS50048"/>
    </source>
</evidence>
<dbReference type="InterPro" id="IPR007219">
    <property type="entry name" value="XnlR_reg_dom"/>
</dbReference>
<evidence type="ECO:0000256" key="3">
    <source>
        <dbReference type="ARBA" id="ARBA00022833"/>
    </source>
</evidence>
<comment type="subcellular location">
    <subcellularLocation>
        <location evidence="1">Nucleus</location>
    </subcellularLocation>
</comment>
<dbReference type="Pfam" id="PF04082">
    <property type="entry name" value="Fungal_trans"/>
    <property type="match status" value="1"/>
</dbReference>
<dbReference type="InterPro" id="IPR036864">
    <property type="entry name" value="Zn2-C6_fun-type_DNA-bd_sf"/>
</dbReference>
<dbReference type="CDD" id="cd00067">
    <property type="entry name" value="GAL4"/>
    <property type="match status" value="1"/>
</dbReference>
<dbReference type="GO" id="GO:0006351">
    <property type="term" value="P:DNA-templated transcription"/>
    <property type="evidence" value="ECO:0007669"/>
    <property type="project" value="InterPro"/>
</dbReference>
<organism evidence="9 10">
    <name type="scientific">Aspergillus candidus</name>
    <dbReference type="NCBI Taxonomy" id="41067"/>
    <lineage>
        <taxon>Eukaryota</taxon>
        <taxon>Fungi</taxon>
        <taxon>Dikarya</taxon>
        <taxon>Ascomycota</taxon>
        <taxon>Pezizomycotina</taxon>
        <taxon>Eurotiomycetes</taxon>
        <taxon>Eurotiomycetidae</taxon>
        <taxon>Eurotiales</taxon>
        <taxon>Aspergillaceae</taxon>
        <taxon>Aspergillus</taxon>
        <taxon>Aspergillus subgen. Circumdati</taxon>
    </lineage>
</organism>
<reference evidence="9 10" key="1">
    <citation type="submission" date="2017-12" db="EMBL/GenBank/DDBJ databases">
        <authorList>
            <consortium name="DOE Joint Genome Institute"/>
            <person name="Haridas S."/>
            <person name="Kjaerbolling I."/>
            <person name="Vesth T.C."/>
            <person name="Frisvad J.C."/>
            <person name="Nybo J.L."/>
            <person name="Theobald S."/>
            <person name="Kuo A."/>
            <person name="Bowyer P."/>
            <person name="Matsuda Y."/>
            <person name="Mondo S."/>
            <person name="Lyhne E.K."/>
            <person name="Kogle M.E."/>
            <person name="Clum A."/>
            <person name="Lipzen A."/>
            <person name="Salamov A."/>
            <person name="Ngan C.Y."/>
            <person name="Daum C."/>
            <person name="Chiniquy J."/>
            <person name="Barry K."/>
            <person name="LaButti K."/>
            <person name="Simmons B.A."/>
            <person name="Magnuson J.K."/>
            <person name="Mortensen U.H."/>
            <person name="Larsen T.O."/>
            <person name="Grigoriev I.V."/>
            <person name="Baker S.E."/>
            <person name="Andersen M.R."/>
            <person name="Nordberg H.P."/>
            <person name="Cantor M.N."/>
            <person name="Hua S.X."/>
        </authorList>
    </citation>
    <scope>NUCLEOTIDE SEQUENCE [LARGE SCALE GENOMIC DNA]</scope>
    <source>
        <strain evidence="9 10">CBS 102.13</strain>
    </source>
</reference>
<dbReference type="STRING" id="41067.A0A2I2FKA5"/>
<dbReference type="PROSITE" id="PS50048">
    <property type="entry name" value="ZN2_CY6_FUNGAL_2"/>
    <property type="match status" value="1"/>
</dbReference>
<dbReference type="OrthoDB" id="5226580at2759"/>
<keyword evidence="7" id="KW-0539">Nucleus</keyword>
<dbReference type="CDD" id="cd12148">
    <property type="entry name" value="fungal_TF_MHR"/>
    <property type="match status" value="1"/>
</dbReference>
<dbReference type="InterPro" id="IPR051089">
    <property type="entry name" value="prtT"/>
</dbReference>